<sequence length="193" mass="22233">MARPSMAGQRREEILDALEKCILEKGIQATSLEYLAETAQMKRTILRHYIGNRDEIICALSSRWAKVYQSQWQEVILLLPKIKRVEALIDILFSPRTNEYINNTIIGEALFSEAKRLAPIKLDQKNNMKQFIEILNVELKLQFPKLADDKLDLISHSLHANYLMSESLLPLGMENEVEKLKKASYLLISFIST</sequence>
<gene>
    <name evidence="4" type="ORF">SAMN02745724_00963</name>
</gene>
<dbReference type="GO" id="GO:0003677">
    <property type="term" value="F:DNA binding"/>
    <property type="evidence" value="ECO:0007669"/>
    <property type="project" value="UniProtKB-UniRule"/>
</dbReference>
<dbReference type="SUPFAM" id="SSF46689">
    <property type="entry name" value="Homeodomain-like"/>
    <property type="match status" value="1"/>
</dbReference>
<dbReference type="InterPro" id="IPR001647">
    <property type="entry name" value="HTH_TetR"/>
</dbReference>
<dbReference type="Proteomes" id="UP000198862">
    <property type="component" value="Unassembled WGS sequence"/>
</dbReference>
<keyword evidence="1 2" id="KW-0238">DNA-binding</keyword>
<organism evidence="4 5">
    <name type="scientific">Pseudoalteromonas denitrificans DSM 6059</name>
    <dbReference type="NCBI Taxonomy" id="1123010"/>
    <lineage>
        <taxon>Bacteria</taxon>
        <taxon>Pseudomonadati</taxon>
        <taxon>Pseudomonadota</taxon>
        <taxon>Gammaproteobacteria</taxon>
        <taxon>Alteromonadales</taxon>
        <taxon>Pseudoalteromonadaceae</taxon>
        <taxon>Pseudoalteromonas</taxon>
    </lineage>
</organism>
<evidence type="ECO:0000259" key="3">
    <source>
        <dbReference type="PROSITE" id="PS50977"/>
    </source>
</evidence>
<protein>
    <submittedName>
        <fullName evidence="4">Transcriptional regulator, TetR family</fullName>
    </submittedName>
</protein>
<evidence type="ECO:0000313" key="5">
    <source>
        <dbReference type="Proteomes" id="UP000198862"/>
    </source>
</evidence>
<dbReference type="RefSeq" id="WP_091980766.1">
    <property type="nucleotide sequence ID" value="NZ_FOLO01000005.1"/>
</dbReference>
<dbReference type="Gene3D" id="1.10.357.10">
    <property type="entry name" value="Tetracycline Repressor, domain 2"/>
    <property type="match status" value="1"/>
</dbReference>
<dbReference type="OrthoDB" id="9809265at2"/>
<name>A0A1I1GN35_9GAMM</name>
<dbReference type="STRING" id="1123010.SAMN02745724_00963"/>
<evidence type="ECO:0000313" key="4">
    <source>
        <dbReference type="EMBL" id="SFC12886.1"/>
    </source>
</evidence>
<evidence type="ECO:0000256" key="2">
    <source>
        <dbReference type="PROSITE-ProRule" id="PRU00335"/>
    </source>
</evidence>
<accession>A0A1I1GN35</accession>
<feature type="domain" description="HTH tetR-type" evidence="3">
    <location>
        <begin position="8"/>
        <end position="68"/>
    </location>
</feature>
<dbReference type="PROSITE" id="PS50977">
    <property type="entry name" value="HTH_TETR_2"/>
    <property type="match status" value="1"/>
</dbReference>
<keyword evidence="5" id="KW-1185">Reference proteome</keyword>
<feature type="DNA-binding region" description="H-T-H motif" evidence="2">
    <location>
        <begin position="31"/>
        <end position="50"/>
    </location>
</feature>
<dbReference type="InterPro" id="IPR009057">
    <property type="entry name" value="Homeodomain-like_sf"/>
</dbReference>
<dbReference type="EMBL" id="FOLO01000005">
    <property type="protein sequence ID" value="SFC12886.1"/>
    <property type="molecule type" value="Genomic_DNA"/>
</dbReference>
<reference evidence="4 5" key="1">
    <citation type="submission" date="2016-10" db="EMBL/GenBank/DDBJ databases">
        <authorList>
            <person name="de Groot N.N."/>
        </authorList>
    </citation>
    <scope>NUCLEOTIDE SEQUENCE [LARGE SCALE GENOMIC DNA]</scope>
    <source>
        <strain evidence="4 5">DSM 6059</strain>
    </source>
</reference>
<proteinExistence type="predicted"/>
<dbReference type="AlphaFoldDB" id="A0A1I1GN35"/>
<evidence type="ECO:0000256" key="1">
    <source>
        <dbReference type="ARBA" id="ARBA00023125"/>
    </source>
</evidence>